<dbReference type="PANTHER" id="PTHR43108">
    <property type="entry name" value="N-ACETYLGLUCOSAMINE-6-SULFATASE FAMILY MEMBER"/>
    <property type="match status" value="1"/>
</dbReference>
<dbReference type="GO" id="GO:0008449">
    <property type="term" value="F:N-acetylglucosamine-6-sulfatase activity"/>
    <property type="evidence" value="ECO:0007669"/>
    <property type="project" value="TreeGrafter"/>
</dbReference>
<dbReference type="PANTHER" id="PTHR43108:SF16">
    <property type="entry name" value="EXTRACELLULAR SULFATASE SULF-1 HOMOLOG"/>
    <property type="match status" value="1"/>
</dbReference>
<feature type="coiled-coil region" evidence="3">
    <location>
        <begin position="306"/>
        <end position="337"/>
    </location>
</feature>
<feature type="domain" description="Sulfatase N-terminal" evidence="4">
    <location>
        <begin position="17"/>
        <end position="182"/>
    </location>
</feature>
<organism evidence="5 6">
    <name type="scientific">Clytia hemisphaerica</name>
    <dbReference type="NCBI Taxonomy" id="252671"/>
    <lineage>
        <taxon>Eukaryota</taxon>
        <taxon>Metazoa</taxon>
        <taxon>Cnidaria</taxon>
        <taxon>Hydrozoa</taxon>
        <taxon>Hydroidolina</taxon>
        <taxon>Leptothecata</taxon>
        <taxon>Obeliida</taxon>
        <taxon>Clytiidae</taxon>
        <taxon>Clytia</taxon>
    </lineage>
</organism>
<dbReference type="AlphaFoldDB" id="A0A7M5TXU3"/>
<evidence type="ECO:0000313" key="5">
    <source>
        <dbReference type="EnsemblMetazoa" id="CLYHEMP003469.1"/>
    </source>
</evidence>
<protein>
    <recommendedName>
        <fullName evidence="4">Sulfatase N-terminal domain-containing protein</fullName>
    </recommendedName>
</protein>
<dbReference type="Proteomes" id="UP000594262">
    <property type="component" value="Unplaced"/>
</dbReference>
<dbReference type="Pfam" id="PF00884">
    <property type="entry name" value="Sulfatase"/>
    <property type="match status" value="1"/>
</dbReference>
<dbReference type="EnsemblMetazoa" id="CLYHEMT003469.1">
    <property type="protein sequence ID" value="CLYHEMP003469.1"/>
    <property type="gene ID" value="CLYHEMG003469"/>
</dbReference>
<evidence type="ECO:0000313" key="6">
    <source>
        <dbReference type="Proteomes" id="UP000594262"/>
    </source>
</evidence>
<dbReference type="EnsemblMetazoa" id="CLYHEMT003469.3">
    <property type="protein sequence ID" value="CLYHEMP003469.3"/>
    <property type="gene ID" value="CLYHEMG003469"/>
</dbReference>
<sequence>MSSQIKARMDYFTKHSLKANDKPLFMVVSHSAPHGPEDGAPHHYDKFPDAKAPRHPNYNFTSLDKHWIIRNTPPLNNVTSQFTDVLHRKRLITLLALDDAIENLFIMLMKTGQLHNTYVFFSSDHGYHLGQFNQVKGKSQPYESDIRIPLYMRGPKIPKGEVREKIALNIDLAPTFLDIAGAKPNKIMDGTSLMDVAVGTIYNSINGRVMKPIWKDSFLVERGKLKPVGLNETKSQEVDTLMFPSLRKIQKLCLKYGYPKPPCTPEKKIVCYSSGNQIYVQKCSVEVSETERCSCTRDEKTEKTLSEAEENRVKSLLKQLEQQFERLKRRIKRHGLRYFKNILKSKQELLQPAVKGQPLNLTTSAKQKINLINQTLATISQKRKLEMLLDKQIERKLQELEYWQKQREKLTKNRNIKKKLEKRLTQKIYKEEQFNLLIKENDESTVSNNSTTTSSCICEKKQKIKKERKKSSKKRRGYKMNCFSMSKKHWKTPPYWTGPEFVACTNTANSTYWCLRTINSTHNFLYCEYWTGFVEYFDMQTDPYQLYNKADNMTADFQKELSSQLQYMRKCRGAKECFLKASQSFSVRRDMLRKWRRYERKKRHGIFVRGPFIRDSTASREGARKIKTSKS</sequence>
<dbReference type="OrthoDB" id="96314at2759"/>
<proteinExistence type="inferred from homology"/>
<reference evidence="5" key="1">
    <citation type="submission" date="2021-01" db="UniProtKB">
        <authorList>
            <consortium name="EnsemblMetazoa"/>
        </authorList>
    </citation>
    <scope>IDENTIFICATION</scope>
</reference>
<dbReference type="SUPFAM" id="SSF53649">
    <property type="entry name" value="Alkaline phosphatase-like"/>
    <property type="match status" value="2"/>
</dbReference>
<accession>A0A7M5TXU3</accession>
<evidence type="ECO:0000256" key="1">
    <source>
        <dbReference type="ARBA" id="ARBA00001913"/>
    </source>
</evidence>
<comment type="similarity">
    <text evidence="2">Belongs to the sulfatase family.</text>
</comment>
<dbReference type="Gene3D" id="3.40.720.10">
    <property type="entry name" value="Alkaline Phosphatase, subunit A"/>
    <property type="match status" value="1"/>
</dbReference>
<dbReference type="GO" id="GO:0005539">
    <property type="term" value="F:glycosaminoglycan binding"/>
    <property type="evidence" value="ECO:0007669"/>
    <property type="project" value="TreeGrafter"/>
</dbReference>
<evidence type="ECO:0000256" key="2">
    <source>
        <dbReference type="ARBA" id="ARBA00008779"/>
    </source>
</evidence>
<dbReference type="InterPro" id="IPR017850">
    <property type="entry name" value="Alkaline_phosphatase_core_sf"/>
</dbReference>
<keyword evidence="3" id="KW-0175">Coiled coil</keyword>
<dbReference type="EnsemblMetazoa" id="CLYHEMT003469.4">
    <property type="protein sequence ID" value="CLYHEMP003469.4"/>
    <property type="gene ID" value="CLYHEMG003469"/>
</dbReference>
<evidence type="ECO:0000256" key="3">
    <source>
        <dbReference type="SAM" id="Coils"/>
    </source>
</evidence>
<keyword evidence="6" id="KW-1185">Reference proteome</keyword>
<dbReference type="InterPro" id="IPR000917">
    <property type="entry name" value="Sulfatase_N"/>
</dbReference>
<evidence type="ECO:0000259" key="4">
    <source>
        <dbReference type="Pfam" id="PF00884"/>
    </source>
</evidence>
<name>A0A7M5TXU3_9CNID</name>
<comment type="cofactor">
    <cofactor evidence="1">
        <name>Ca(2+)</name>
        <dbReference type="ChEBI" id="CHEBI:29108"/>
    </cofactor>
</comment>